<dbReference type="EMBL" id="WKKH01000041">
    <property type="protein sequence ID" value="MRX78131.1"/>
    <property type="molecule type" value="Genomic_DNA"/>
</dbReference>
<dbReference type="Proteomes" id="UP000487757">
    <property type="component" value="Unassembled WGS sequence"/>
</dbReference>
<dbReference type="AlphaFoldDB" id="A0A7K0G358"/>
<proteinExistence type="predicted"/>
<organism evidence="1 2">
    <name type="scientific">Pedobacter petrophilus</name>
    <dbReference type="NCBI Taxonomy" id="1908241"/>
    <lineage>
        <taxon>Bacteria</taxon>
        <taxon>Pseudomonadati</taxon>
        <taxon>Bacteroidota</taxon>
        <taxon>Sphingobacteriia</taxon>
        <taxon>Sphingobacteriales</taxon>
        <taxon>Sphingobacteriaceae</taxon>
        <taxon>Pedobacter</taxon>
    </lineage>
</organism>
<gene>
    <name evidence="1" type="ORF">GJU39_18795</name>
</gene>
<evidence type="ECO:0000313" key="1">
    <source>
        <dbReference type="EMBL" id="MRX78131.1"/>
    </source>
</evidence>
<dbReference type="RefSeq" id="WP_154282541.1">
    <property type="nucleotide sequence ID" value="NZ_JBHUJQ010000001.1"/>
</dbReference>
<reference evidence="1 2" key="1">
    <citation type="submission" date="2019-11" db="EMBL/GenBank/DDBJ databases">
        <title>Pedobacter petrophilus genome.</title>
        <authorList>
            <person name="Feldbauer M.J."/>
            <person name="Newman J.D."/>
        </authorList>
    </citation>
    <scope>NUCLEOTIDE SEQUENCE [LARGE SCALE GENOMIC DNA]</scope>
    <source>
        <strain evidence="1 2">LMG 29686</strain>
    </source>
</reference>
<protein>
    <submittedName>
        <fullName evidence="1">Uncharacterized protein</fullName>
    </submittedName>
</protein>
<evidence type="ECO:0000313" key="2">
    <source>
        <dbReference type="Proteomes" id="UP000487757"/>
    </source>
</evidence>
<accession>A0A7K0G358</accession>
<sequence length="160" mass="18383">MQITSKTEDFVTTKRYDGKPFTQKGHISKTHMRDLTVQLLTPYQIGCDLEQVTIKEDDHWLALLGQERYNLATYVSRSCKEELSVSATRIWGIAESLKKADLHLMETILFNQQKSSQLHYYKCGNHTVLSLSFIAKEANVESVFTTVLVNEFNPVDHEEV</sequence>
<keyword evidence="2" id="KW-1185">Reference proteome</keyword>
<name>A0A7K0G358_9SPHI</name>
<comment type="caution">
    <text evidence="1">The sequence shown here is derived from an EMBL/GenBank/DDBJ whole genome shotgun (WGS) entry which is preliminary data.</text>
</comment>
<dbReference type="OrthoDB" id="9778690at2"/>